<feature type="compositionally biased region" description="Basic and acidic residues" evidence="1">
    <location>
        <begin position="1"/>
        <end position="12"/>
    </location>
</feature>
<gene>
    <name evidence="2" type="ORF">HD597_004752</name>
</gene>
<dbReference type="Proteomes" id="UP001139648">
    <property type="component" value="Unassembled WGS sequence"/>
</dbReference>
<organism evidence="2 3">
    <name type="scientific">Nonomuraea thailandensis</name>
    <dbReference type="NCBI Taxonomy" id="1188745"/>
    <lineage>
        <taxon>Bacteria</taxon>
        <taxon>Bacillati</taxon>
        <taxon>Actinomycetota</taxon>
        <taxon>Actinomycetes</taxon>
        <taxon>Streptosporangiales</taxon>
        <taxon>Streptosporangiaceae</taxon>
        <taxon>Nonomuraea</taxon>
    </lineage>
</organism>
<dbReference type="RefSeq" id="WP_253744840.1">
    <property type="nucleotide sequence ID" value="NZ_BAABKA010000026.1"/>
</dbReference>
<keyword evidence="3" id="KW-1185">Reference proteome</keyword>
<name>A0A9X2GHI4_9ACTN</name>
<evidence type="ECO:0000313" key="3">
    <source>
        <dbReference type="Proteomes" id="UP001139648"/>
    </source>
</evidence>
<sequence>MIAHQVRDRPKEMSGPPVVAGKPLARLTTIKDEGNRMKRLLARPAAQEAEPREKVLPQRWVVILTASTLGGSVVGSAAEPLPWGVTTALAITGLLHSVMQ</sequence>
<accession>A0A9X2GHI4</accession>
<evidence type="ECO:0000256" key="1">
    <source>
        <dbReference type="SAM" id="MobiDB-lite"/>
    </source>
</evidence>
<feature type="region of interest" description="Disordered" evidence="1">
    <location>
        <begin position="1"/>
        <end position="20"/>
    </location>
</feature>
<reference evidence="2" key="1">
    <citation type="submission" date="2022-06" db="EMBL/GenBank/DDBJ databases">
        <title>Sequencing the genomes of 1000 actinobacteria strains.</title>
        <authorList>
            <person name="Klenk H.-P."/>
        </authorList>
    </citation>
    <scope>NUCLEOTIDE SEQUENCE</scope>
    <source>
        <strain evidence="2">DSM 46694</strain>
    </source>
</reference>
<protein>
    <submittedName>
        <fullName evidence="2">Uncharacterized protein</fullName>
    </submittedName>
</protein>
<dbReference type="AlphaFoldDB" id="A0A9X2GHI4"/>
<dbReference type="EMBL" id="JAMZEB010000002">
    <property type="protein sequence ID" value="MCP2357732.1"/>
    <property type="molecule type" value="Genomic_DNA"/>
</dbReference>
<proteinExistence type="predicted"/>
<evidence type="ECO:0000313" key="2">
    <source>
        <dbReference type="EMBL" id="MCP2357732.1"/>
    </source>
</evidence>
<comment type="caution">
    <text evidence="2">The sequence shown here is derived from an EMBL/GenBank/DDBJ whole genome shotgun (WGS) entry which is preliminary data.</text>
</comment>